<comment type="similarity">
    <text evidence="2">Belongs to the threonine aldolase family.</text>
</comment>
<reference evidence="9" key="1">
    <citation type="submission" date="2020-05" db="EMBL/GenBank/DDBJ databases">
        <authorList>
            <person name="Chiriac C."/>
            <person name="Salcher M."/>
            <person name="Ghai R."/>
            <person name="Kavagutti S V."/>
        </authorList>
    </citation>
    <scope>NUCLEOTIDE SEQUENCE</scope>
</reference>
<evidence type="ECO:0000313" key="6">
    <source>
        <dbReference type="EMBL" id="CAB4765065.1"/>
    </source>
</evidence>
<dbReference type="EMBL" id="CAFBLJ010000067">
    <property type="protein sequence ID" value="CAB4875330.1"/>
    <property type="molecule type" value="Genomic_DNA"/>
</dbReference>
<evidence type="ECO:0000313" key="8">
    <source>
        <dbReference type="EMBL" id="CAB4875330.1"/>
    </source>
</evidence>
<gene>
    <name evidence="5" type="ORF">UFOPK2658_00443</name>
    <name evidence="6" type="ORF">UFOPK2880_00402</name>
    <name evidence="7" type="ORF">UFOPK3004_00575</name>
    <name evidence="8" type="ORF">UFOPK3304_01237</name>
    <name evidence="9" type="ORF">UFOPK3494_01546</name>
</gene>
<dbReference type="InterPro" id="IPR015421">
    <property type="entry name" value="PyrdxlP-dep_Trfase_major"/>
</dbReference>
<dbReference type="Gene3D" id="3.40.640.10">
    <property type="entry name" value="Type I PLP-dependent aspartate aminotransferase-like (Major domain)"/>
    <property type="match status" value="1"/>
</dbReference>
<dbReference type="GO" id="GO:0006520">
    <property type="term" value="P:amino acid metabolic process"/>
    <property type="evidence" value="ECO:0007669"/>
    <property type="project" value="InterPro"/>
</dbReference>
<accession>A0A6J7GWZ2</accession>
<sequence length="354" mass="38024">MNTSSGIPPAPERRFASDNNAAVHPLILESLERANRGHAVAYGDDPWTASAEEAFNELFGQQVSTLMVWNGTGANVLALATLLSPAGAVVCSDASHINVDETGAPERILGAKLIDVPTTQGKITPDQVLNLQHLIGVVHHVQPSVLSLTQSTEWGTMYTPNEIGALCDAAHSMGMKVHLDGARIANATAALGGTQQALKSFTVDAGVDVISFGGAKNGMMYGEAVIYLDPELARSAPYVRKQVTQLPSKVRYISAQFSALLTDDLWIKNARHANEMATLLYGQTVGLAGVTLDGAPEVNSIFPVLPAAHIEALRDWSFFYDWDSHHQQVRWMTAWDTELADIDQFVAGIGHFVG</sequence>
<dbReference type="EMBL" id="CAEZZP010000014">
    <property type="protein sequence ID" value="CAB4765065.1"/>
    <property type="molecule type" value="Genomic_DNA"/>
</dbReference>
<dbReference type="EMBL" id="CAEZYH010000009">
    <property type="protein sequence ID" value="CAB4711670.1"/>
    <property type="molecule type" value="Genomic_DNA"/>
</dbReference>
<proteinExistence type="inferred from homology"/>
<keyword evidence="3" id="KW-0663">Pyridoxal phosphate</keyword>
<comment type="cofactor">
    <cofactor evidence="1">
        <name>pyridoxal 5'-phosphate</name>
        <dbReference type="ChEBI" id="CHEBI:597326"/>
    </cofactor>
</comment>
<evidence type="ECO:0000256" key="2">
    <source>
        <dbReference type="ARBA" id="ARBA00006966"/>
    </source>
</evidence>
<evidence type="ECO:0000313" key="9">
    <source>
        <dbReference type="EMBL" id="CAB4911346.1"/>
    </source>
</evidence>
<name>A0A6J7GWZ2_9ZZZZ</name>
<dbReference type="InterPro" id="IPR015422">
    <property type="entry name" value="PyrdxlP-dep_Trfase_small"/>
</dbReference>
<evidence type="ECO:0000256" key="3">
    <source>
        <dbReference type="ARBA" id="ARBA00022898"/>
    </source>
</evidence>
<dbReference type="InterPro" id="IPR015424">
    <property type="entry name" value="PyrdxlP-dep_Trfase"/>
</dbReference>
<evidence type="ECO:0000313" key="5">
    <source>
        <dbReference type="EMBL" id="CAB4711670.1"/>
    </source>
</evidence>
<evidence type="ECO:0000313" key="7">
    <source>
        <dbReference type="EMBL" id="CAB4799312.1"/>
    </source>
</evidence>
<dbReference type="AlphaFoldDB" id="A0A6J7GWZ2"/>
<organism evidence="9">
    <name type="scientific">freshwater metagenome</name>
    <dbReference type="NCBI Taxonomy" id="449393"/>
    <lineage>
        <taxon>unclassified sequences</taxon>
        <taxon>metagenomes</taxon>
        <taxon>ecological metagenomes</taxon>
    </lineage>
</organism>
<feature type="domain" description="Aromatic amino acid beta-eliminating lyase/threonine aldolase" evidence="4">
    <location>
        <begin position="15"/>
        <end position="290"/>
    </location>
</feature>
<dbReference type="Gene3D" id="3.90.1150.10">
    <property type="entry name" value="Aspartate Aminotransferase, domain 1"/>
    <property type="match status" value="1"/>
</dbReference>
<protein>
    <submittedName>
        <fullName evidence="9">Unannotated protein</fullName>
    </submittedName>
</protein>
<dbReference type="SUPFAM" id="SSF53383">
    <property type="entry name" value="PLP-dependent transferases"/>
    <property type="match status" value="1"/>
</dbReference>
<dbReference type="Pfam" id="PF01212">
    <property type="entry name" value="Beta_elim_lyase"/>
    <property type="match status" value="1"/>
</dbReference>
<dbReference type="EMBL" id="CAFBMF010000135">
    <property type="protein sequence ID" value="CAB4911346.1"/>
    <property type="molecule type" value="Genomic_DNA"/>
</dbReference>
<dbReference type="GO" id="GO:0016829">
    <property type="term" value="F:lyase activity"/>
    <property type="evidence" value="ECO:0007669"/>
    <property type="project" value="InterPro"/>
</dbReference>
<dbReference type="InterPro" id="IPR001597">
    <property type="entry name" value="ArAA_b-elim_lyase/Thr_aldolase"/>
</dbReference>
<evidence type="ECO:0000256" key="1">
    <source>
        <dbReference type="ARBA" id="ARBA00001933"/>
    </source>
</evidence>
<dbReference type="EMBL" id="CAFAAL010000034">
    <property type="protein sequence ID" value="CAB4799312.1"/>
    <property type="molecule type" value="Genomic_DNA"/>
</dbReference>
<dbReference type="PANTHER" id="PTHR48097">
    <property type="entry name" value="L-THREONINE ALDOLASE-RELATED"/>
    <property type="match status" value="1"/>
</dbReference>
<dbReference type="PANTHER" id="PTHR48097:SF5">
    <property type="entry name" value="LOW SPECIFICITY L-THREONINE ALDOLASE"/>
    <property type="match status" value="1"/>
</dbReference>
<evidence type="ECO:0000259" key="4">
    <source>
        <dbReference type="Pfam" id="PF01212"/>
    </source>
</evidence>